<accession>A0A2P1PMN4</accession>
<keyword evidence="2" id="KW-1185">Reference proteome</keyword>
<dbReference type="SUPFAM" id="SSF51182">
    <property type="entry name" value="RmlC-like cupins"/>
    <property type="match status" value="1"/>
</dbReference>
<dbReference type="Proteomes" id="UP000241074">
    <property type="component" value="Chromosome"/>
</dbReference>
<dbReference type="Gene3D" id="2.60.120.10">
    <property type="entry name" value="Jelly Rolls"/>
    <property type="match status" value="1"/>
</dbReference>
<dbReference type="OrthoDB" id="7056421at2"/>
<protein>
    <submittedName>
        <fullName evidence="1">Uncharacterized protein</fullName>
    </submittedName>
</protein>
<organism evidence="1 2">
    <name type="scientific">Ahniella affigens</name>
    <dbReference type="NCBI Taxonomy" id="2021234"/>
    <lineage>
        <taxon>Bacteria</taxon>
        <taxon>Pseudomonadati</taxon>
        <taxon>Pseudomonadota</taxon>
        <taxon>Gammaproteobacteria</taxon>
        <taxon>Lysobacterales</taxon>
        <taxon>Rhodanobacteraceae</taxon>
        <taxon>Ahniella</taxon>
    </lineage>
</organism>
<reference evidence="1 2" key="1">
    <citation type="submission" date="2018-03" db="EMBL/GenBank/DDBJ databases">
        <title>Ahniella affigens gen. nov., sp. nov., a gammaproteobacterium isolated from sandy soil near a stream.</title>
        <authorList>
            <person name="Ko Y."/>
            <person name="Kim J.-H."/>
        </authorList>
    </citation>
    <scope>NUCLEOTIDE SEQUENCE [LARGE SCALE GENOMIC DNA]</scope>
    <source>
        <strain evidence="1 2">D13</strain>
    </source>
</reference>
<dbReference type="AlphaFoldDB" id="A0A2P1PMN4"/>
<name>A0A2P1PMN4_9GAMM</name>
<evidence type="ECO:0000313" key="1">
    <source>
        <dbReference type="EMBL" id="AVP96092.1"/>
    </source>
</evidence>
<dbReference type="EMBL" id="CP027860">
    <property type="protein sequence ID" value="AVP96092.1"/>
    <property type="molecule type" value="Genomic_DNA"/>
</dbReference>
<dbReference type="InterPro" id="IPR011051">
    <property type="entry name" value="RmlC_Cupin_sf"/>
</dbReference>
<evidence type="ECO:0000313" key="2">
    <source>
        <dbReference type="Proteomes" id="UP000241074"/>
    </source>
</evidence>
<dbReference type="RefSeq" id="WP_106890021.1">
    <property type="nucleotide sequence ID" value="NZ_CP027860.1"/>
</dbReference>
<dbReference type="KEGG" id="xba:C7S18_02285"/>
<proteinExistence type="predicted"/>
<sequence length="434" mass="48778">MNATQLIDETSETHAPSRVTSFFRVLGDAIGKRIGTSKQEISERLVSAAILELEHFRPADHIGLIDLVEHVMGARELCRQADLDGKFSEPPLSLYRAEHFDISALIWLDGTTSVHQHAFCGAFHVLSGSSLHSQFEFNAWRNPEPMQRAVAGTVRLSHVEVLHAGDTRPIHRGAETIHSLFHLVRPSITIVVRTITDDIREDIQYDYRWPGLAHDPFYRHAPTIRKLQYLRMLQQLDPKRYEQILADLLPDADLHLAHLAIHEAALRSADPSVAEQLSQRCLQLDSAERQLISQVARHDIMSRSLIAFRRALHEPAHRFLLALLLNVFERDALLALVAEEYPGAPAIDRVCVWLAEITGNTSQYPNLIGVDLNDTALLMIRFMLAGAHLPETLTALTQTYGDEAVTANRDALVELFDALCECALFRAIFADLRS</sequence>
<gene>
    <name evidence="1" type="ORF">C7S18_02285</name>
</gene>
<dbReference type="InterPro" id="IPR014710">
    <property type="entry name" value="RmlC-like_jellyroll"/>
</dbReference>
<reference evidence="1 2" key="2">
    <citation type="submission" date="2018-03" db="EMBL/GenBank/DDBJ databases">
        <authorList>
            <person name="Keele B.F."/>
        </authorList>
    </citation>
    <scope>NUCLEOTIDE SEQUENCE [LARGE SCALE GENOMIC DNA]</scope>
    <source>
        <strain evidence="1 2">D13</strain>
    </source>
</reference>